<dbReference type="SMART" id="SM00316">
    <property type="entry name" value="S1"/>
    <property type="match status" value="1"/>
</dbReference>
<dbReference type="Proteomes" id="UP001244341">
    <property type="component" value="Chromosome 1b"/>
</dbReference>
<comment type="subcellular location">
    <subcellularLocation>
        <location evidence="1">Nucleus</location>
    </subcellularLocation>
</comment>
<dbReference type="Pfam" id="PF21266">
    <property type="entry name" value="S1_RRP4"/>
    <property type="match status" value="1"/>
</dbReference>
<evidence type="ECO:0000313" key="7">
    <source>
        <dbReference type="Proteomes" id="UP001244341"/>
    </source>
</evidence>
<dbReference type="Pfam" id="PF15985">
    <property type="entry name" value="KH_6"/>
    <property type="match status" value="1"/>
</dbReference>
<dbReference type="InterPro" id="IPR026699">
    <property type="entry name" value="Exosome_RNA_bind1/RRP40/RRP4"/>
</dbReference>
<dbReference type="EMBL" id="CP126208">
    <property type="protein sequence ID" value="WIA09572.1"/>
    <property type="molecule type" value="Genomic_DNA"/>
</dbReference>
<name>A0ABY8TMD1_TETOB</name>
<dbReference type="Gene3D" id="2.40.50.100">
    <property type="match status" value="1"/>
</dbReference>
<comment type="similarity">
    <text evidence="2">Belongs to the RRP4 family.</text>
</comment>
<dbReference type="CDD" id="cd22525">
    <property type="entry name" value="KH-I_Rrp4_eukar"/>
    <property type="match status" value="1"/>
</dbReference>
<gene>
    <name evidence="6" type="ORF">OEZ85_008964</name>
</gene>
<keyword evidence="4" id="KW-0694">RNA-binding</keyword>
<feature type="domain" description="S1 motif" evidence="5">
    <location>
        <begin position="87"/>
        <end position="167"/>
    </location>
</feature>
<evidence type="ECO:0000256" key="4">
    <source>
        <dbReference type="ARBA" id="ARBA00022884"/>
    </source>
</evidence>
<dbReference type="CDD" id="cd05789">
    <property type="entry name" value="S1_Rrp4"/>
    <property type="match status" value="1"/>
</dbReference>
<dbReference type="InterPro" id="IPR004088">
    <property type="entry name" value="KH_dom_type_1"/>
</dbReference>
<reference evidence="6 7" key="1">
    <citation type="submission" date="2023-05" db="EMBL/GenBank/DDBJ databases">
        <title>A 100% complete, gapless, phased diploid assembly of the Scenedesmus obliquus UTEX 3031 genome.</title>
        <authorList>
            <person name="Biondi T.C."/>
            <person name="Hanschen E.R."/>
            <person name="Kwon T."/>
            <person name="Eng W."/>
            <person name="Kruse C.P.S."/>
            <person name="Koehler S.I."/>
            <person name="Kunde Y."/>
            <person name="Gleasner C.D."/>
            <person name="You Mak K.T."/>
            <person name="Polle J."/>
            <person name="Hovde B.T."/>
            <person name="Starkenburg S.R."/>
        </authorList>
    </citation>
    <scope>NUCLEOTIDE SEQUENCE [LARGE SCALE GENOMIC DNA]</scope>
    <source>
        <strain evidence="6 7">DOE0152z</strain>
    </source>
</reference>
<evidence type="ECO:0000256" key="1">
    <source>
        <dbReference type="ARBA" id="ARBA00004123"/>
    </source>
</evidence>
<dbReference type="PANTHER" id="PTHR21321:SF4">
    <property type="entry name" value="EXOSOME COMPLEX COMPONENT RRP4"/>
    <property type="match status" value="1"/>
</dbReference>
<sequence>MSVVVRSFEAGSNLKLISKTSKAVAKSTPDSAYVCVGDTIDTEEPEFLKGHGTALVDGRLLATLCGVVQRIDKLIYVQPVKSRYTPEVGDVVVGRVTEIAGKRWKVDLNSRQEAGLLISAVNLPGGVQRRRNAVDELNMRSMFREGDLISAEVQGKNQDGGIQLHTRSVKFGKLSGGQLVVVQPKLVRKQRFHFTTLQGLDVDVIAGLNGLIWVSPHIPRGEDGAPLQQQQQAAAPAAAEQQQPSTVAAAAGGNPAAIAAAAAAAGGPSKQQREAVVRVAGAIRALAALMLQVYPDSIVEAYTASIEAGVAVSDMSERRFLEVLAQREVARRRREAVHAADG</sequence>
<evidence type="ECO:0000256" key="3">
    <source>
        <dbReference type="ARBA" id="ARBA00022835"/>
    </source>
</evidence>
<dbReference type="SUPFAM" id="SSF54791">
    <property type="entry name" value="Eukaryotic type KH-domain (KH-domain type I)"/>
    <property type="match status" value="1"/>
</dbReference>
<evidence type="ECO:0000313" key="6">
    <source>
        <dbReference type="EMBL" id="WIA09572.1"/>
    </source>
</evidence>
<keyword evidence="3" id="KW-0271">Exosome</keyword>
<dbReference type="SUPFAM" id="SSF50249">
    <property type="entry name" value="Nucleic acid-binding proteins"/>
    <property type="match status" value="1"/>
</dbReference>
<keyword evidence="7" id="KW-1185">Reference proteome</keyword>
<evidence type="ECO:0000259" key="5">
    <source>
        <dbReference type="SMART" id="SM00316"/>
    </source>
</evidence>
<dbReference type="InterPro" id="IPR036612">
    <property type="entry name" value="KH_dom_type_1_sf"/>
</dbReference>
<accession>A0ABY8TMD1</accession>
<protein>
    <recommendedName>
        <fullName evidence="5">S1 motif domain-containing protein</fullName>
    </recommendedName>
</protein>
<dbReference type="PANTHER" id="PTHR21321">
    <property type="entry name" value="PNAS-3 RELATED"/>
    <property type="match status" value="1"/>
</dbReference>
<dbReference type="InterPro" id="IPR012340">
    <property type="entry name" value="NA-bd_OB-fold"/>
</dbReference>
<organism evidence="6 7">
    <name type="scientific">Tetradesmus obliquus</name>
    <name type="common">Green alga</name>
    <name type="synonym">Acutodesmus obliquus</name>
    <dbReference type="NCBI Taxonomy" id="3088"/>
    <lineage>
        <taxon>Eukaryota</taxon>
        <taxon>Viridiplantae</taxon>
        <taxon>Chlorophyta</taxon>
        <taxon>core chlorophytes</taxon>
        <taxon>Chlorophyceae</taxon>
        <taxon>CS clade</taxon>
        <taxon>Sphaeropleales</taxon>
        <taxon>Scenedesmaceae</taxon>
        <taxon>Tetradesmus</taxon>
    </lineage>
</organism>
<proteinExistence type="inferred from homology"/>
<dbReference type="SUPFAM" id="SSF110324">
    <property type="entry name" value="Ribosomal L27 protein-like"/>
    <property type="match status" value="1"/>
</dbReference>
<dbReference type="InterPro" id="IPR048565">
    <property type="entry name" value="S1_RRP4"/>
</dbReference>
<dbReference type="InterPro" id="IPR003029">
    <property type="entry name" value="S1_domain"/>
</dbReference>
<dbReference type="Gene3D" id="2.40.50.140">
    <property type="entry name" value="Nucleic acid-binding proteins"/>
    <property type="match status" value="1"/>
</dbReference>
<evidence type="ECO:0000256" key="2">
    <source>
        <dbReference type="ARBA" id="ARBA00009155"/>
    </source>
</evidence>